<dbReference type="AlphaFoldDB" id="A0A3N2PJK1"/>
<accession>A0A3N2PJK1</accession>
<evidence type="ECO:0000313" key="1">
    <source>
        <dbReference type="EMBL" id="ROT34695.1"/>
    </source>
</evidence>
<sequence>MSRQQLSDECRRPASSFTYELNVPGSYNNLDSCSKQADRASALPLLSPRWLQAHLLPTLACIFGINPILYKPTAHPVLFVRFACFDREVLACILSSVPKPQAPDVVMRTLAPVREKKEKRKAKPSRKPVSLMYSCQTVDNIMIKKEIKNTPIHPLVLQFRLDDGKGNNDYPPGGCVRVVENYNGKSAASERG</sequence>
<gene>
    <name evidence="1" type="ORF">SODALDRAFT_83186</name>
</gene>
<dbReference type="Proteomes" id="UP000272025">
    <property type="component" value="Unassembled WGS sequence"/>
</dbReference>
<keyword evidence="2" id="KW-1185">Reference proteome</keyword>
<name>A0A3N2PJK1_SODAK</name>
<organism evidence="1 2">
    <name type="scientific">Sodiomyces alkalinus (strain CBS 110278 / VKM F-3762 / F11)</name>
    <name type="common">Alkaliphilic filamentous fungus</name>
    <dbReference type="NCBI Taxonomy" id="1314773"/>
    <lineage>
        <taxon>Eukaryota</taxon>
        <taxon>Fungi</taxon>
        <taxon>Dikarya</taxon>
        <taxon>Ascomycota</taxon>
        <taxon>Pezizomycotina</taxon>
        <taxon>Sordariomycetes</taxon>
        <taxon>Hypocreomycetidae</taxon>
        <taxon>Glomerellales</taxon>
        <taxon>Plectosphaerellaceae</taxon>
        <taxon>Sodiomyces</taxon>
    </lineage>
</organism>
<dbReference type="EMBL" id="ML119066">
    <property type="protein sequence ID" value="ROT34695.1"/>
    <property type="molecule type" value="Genomic_DNA"/>
</dbReference>
<evidence type="ECO:0000313" key="2">
    <source>
        <dbReference type="Proteomes" id="UP000272025"/>
    </source>
</evidence>
<protein>
    <submittedName>
        <fullName evidence="1">Uncharacterized protein</fullName>
    </submittedName>
</protein>
<dbReference type="GeneID" id="39584205"/>
<dbReference type="RefSeq" id="XP_028462501.1">
    <property type="nucleotide sequence ID" value="XM_028615728.1"/>
</dbReference>
<proteinExistence type="predicted"/>
<reference evidence="1 2" key="1">
    <citation type="journal article" date="2018" name="Mol. Ecol.">
        <title>The obligate alkalophilic soda-lake fungus Sodiomyces alkalinus has shifted to a protein diet.</title>
        <authorList>
            <person name="Grum-Grzhimaylo A.A."/>
            <person name="Falkoski D.L."/>
            <person name="van den Heuvel J."/>
            <person name="Valero-Jimenez C.A."/>
            <person name="Min B."/>
            <person name="Choi I.G."/>
            <person name="Lipzen A."/>
            <person name="Daum C.G."/>
            <person name="Aanen D.K."/>
            <person name="Tsang A."/>
            <person name="Henrissat B."/>
            <person name="Bilanenko E.N."/>
            <person name="de Vries R.P."/>
            <person name="van Kan J.A.L."/>
            <person name="Grigoriev I.V."/>
            <person name="Debets A.J.M."/>
        </authorList>
    </citation>
    <scope>NUCLEOTIDE SEQUENCE [LARGE SCALE GENOMIC DNA]</scope>
    <source>
        <strain evidence="1 2">F11</strain>
    </source>
</reference>